<sequence length="145" mass="15827">MDGARESRIGGGGGGGDGSVGVQNRQTLSVYLKLDESKRSPPTLDHVQYNVVSITICSAVLVSGLTVYVMTRPRPVYMVDFSCYLPPDHLKCPSTAFMAQSRLVGCFDDSALEFQRMILERSGLGEETYLPEAMIVFHQNLNGCC</sequence>
<dbReference type="OrthoDB" id="1729682at2759"/>
<organism evidence="6 7">
    <name type="scientific">Microthlaspi erraticum</name>
    <dbReference type="NCBI Taxonomy" id="1685480"/>
    <lineage>
        <taxon>Eukaryota</taxon>
        <taxon>Viridiplantae</taxon>
        <taxon>Streptophyta</taxon>
        <taxon>Embryophyta</taxon>
        <taxon>Tracheophyta</taxon>
        <taxon>Spermatophyta</taxon>
        <taxon>Magnoliopsida</taxon>
        <taxon>eudicotyledons</taxon>
        <taxon>Gunneridae</taxon>
        <taxon>Pentapetalae</taxon>
        <taxon>rosids</taxon>
        <taxon>malvids</taxon>
        <taxon>Brassicales</taxon>
        <taxon>Brassicaceae</taxon>
        <taxon>Coluteocarpeae</taxon>
        <taxon>Microthlaspi</taxon>
    </lineage>
</organism>
<dbReference type="InterPro" id="IPR013601">
    <property type="entry name" value="FAE1_typ3_polyketide_synth"/>
</dbReference>
<reference evidence="6" key="1">
    <citation type="submission" date="2020-01" db="EMBL/GenBank/DDBJ databases">
        <authorList>
            <person name="Mishra B."/>
        </authorList>
    </citation>
    <scope>NUCLEOTIDE SEQUENCE [LARGE SCALE GENOMIC DNA]</scope>
</reference>
<keyword evidence="1" id="KW-0012">Acyltransferase</keyword>
<evidence type="ECO:0000256" key="4">
    <source>
        <dbReference type="SAM" id="Phobius"/>
    </source>
</evidence>
<keyword evidence="4" id="KW-0472">Membrane</keyword>
<evidence type="ECO:0000259" key="5">
    <source>
        <dbReference type="Pfam" id="PF08392"/>
    </source>
</evidence>
<accession>A0A6D2L629</accession>
<feature type="transmembrane region" description="Helical" evidence="4">
    <location>
        <begin position="47"/>
        <end position="69"/>
    </location>
</feature>
<evidence type="ECO:0000256" key="2">
    <source>
        <dbReference type="ARBA" id="ARBA00047375"/>
    </source>
</evidence>
<dbReference type="PANTHER" id="PTHR31561">
    <property type="entry name" value="3-KETOACYL-COA SYNTHASE"/>
    <property type="match status" value="1"/>
</dbReference>
<feature type="domain" description="FAE" evidence="5">
    <location>
        <begin position="68"/>
        <end position="138"/>
    </location>
</feature>
<dbReference type="SUPFAM" id="SSF53901">
    <property type="entry name" value="Thiolase-like"/>
    <property type="match status" value="1"/>
</dbReference>
<comment type="catalytic activity">
    <reaction evidence="2">
        <text>a very-long-chain acyl-CoA + malonyl-CoA + H(+) = a very-long-chain 3-oxoacyl-CoA + CO2 + CoA</text>
        <dbReference type="Rhea" id="RHEA:32727"/>
        <dbReference type="ChEBI" id="CHEBI:15378"/>
        <dbReference type="ChEBI" id="CHEBI:16526"/>
        <dbReference type="ChEBI" id="CHEBI:57287"/>
        <dbReference type="ChEBI" id="CHEBI:57384"/>
        <dbReference type="ChEBI" id="CHEBI:90725"/>
        <dbReference type="ChEBI" id="CHEBI:90736"/>
        <dbReference type="EC" id="2.3.1.199"/>
    </reaction>
</comment>
<feature type="compositionally biased region" description="Gly residues" evidence="3">
    <location>
        <begin position="9"/>
        <end position="19"/>
    </location>
</feature>
<dbReference type="GO" id="GO:0006633">
    <property type="term" value="P:fatty acid biosynthetic process"/>
    <property type="evidence" value="ECO:0007669"/>
    <property type="project" value="InterPro"/>
</dbReference>
<dbReference type="Proteomes" id="UP000467841">
    <property type="component" value="Unassembled WGS sequence"/>
</dbReference>
<comment type="caution">
    <text evidence="6">The sequence shown here is derived from an EMBL/GenBank/DDBJ whole genome shotgun (WGS) entry which is preliminary data.</text>
</comment>
<dbReference type="InterPro" id="IPR012392">
    <property type="entry name" value="3-ktacl-CoA_syn"/>
</dbReference>
<dbReference type="GO" id="GO:0016020">
    <property type="term" value="C:membrane"/>
    <property type="evidence" value="ECO:0007669"/>
    <property type="project" value="InterPro"/>
</dbReference>
<evidence type="ECO:0000256" key="1">
    <source>
        <dbReference type="ARBA" id="ARBA00023315"/>
    </source>
</evidence>
<feature type="region of interest" description="Disordered" evidence="3">
    <location>
        <begin position="1"/>
        <end position="22"/>
    </location>
</feature>
<keyword evidence="4" id="KW-1133">Transmembrane helix</keyword>
<name>A0A6D2L629_9BRAS</name>
<gene>
    <name evidence="6" type="ORF">MERR_LOCUS48445</name>
</gene>
<keyword evidence="1" id="KW-0808">Transferase</keyword>
<dbReference type="Pfam" id="PF08392">
    <property type="entry name" value="FAE1_CUT1_RppA"/>
    <property type="match status" value="1"/>
</dbReference>
<dbReference type="AlphaFoldDB" id="A0A6D2L629"/>
<evidence type="ECO:0000256" key="3">
    <source>
        <dbReference type="SAM" id="MobiDB-lite"/>
    </source>
</evidence>
<evidence type="ECO:0000313" key="6">
    <source>
        <dbReference type="EMBL" id="CAA7061209.1"/>
    </source>
</evidence>
<evidence type="ECO:0000313" key="7">
    <source>
        <dbReference type="Proteomes" id="UP000467841"/>
    </source>
</evidence>
<keyword evidence="4" id="KW-0812">Transmembrane</keyword>
<dbReference type="EMBL" id="CACVBM020001857">
    <property type="protein sequence ID" value="CAA7061209.1"/>
    <property type="molecule type" value="Genomic_DNA"/>
</dbReference>
<dbReference type="InterPro" id="IPR016039">
    <property type="entry name" value="Thiolase-like"/>
</dbReference>
<protein>
    <recommendedName>
        <fullName evidence="5">FAE domain-containing protein</fullName>
    </recommendedName>
</protein>
<proteinExistence type="predicted"/>
<dbReference type="GO" id="GO:0009922">
    <property type="term" value="F:fatty acid elongase activity"/>
    <property type="evidence" value="ECO:0007669"/>
    <property type="project" value="UniProtKB-EC"/>
</dbReference>
<keyword evidence="7" id="KW-1185">Reference proteome</keyword>